<dbReference type="PANTHER" id="PTHR43280:SF28">
    <property type="entry name" value="HTH-TYPE TRANSCRIPTIONAL ACTIVATOR RHAS"/>
    <property type="match status" value="1"/>
</dbReference>
<dbReference type="Pfam" id="PF02311">
    <property type="entry name" value="AraC_binding"/>
    <property type="match status" value="1"/>
</dbReference>
<dbReference type="InterPro" id="IPR009057">
    <property type="entry name" value="Homeodomain-like_sf"/>
</dbReference>
<keyword evidence="6" id="KW-1185">Reference proteome</keyword>
<evidence type="ECO:0000256" key="1">
    <source>
        <dbReference type="ARBA" id="ARBA00023015"/>
    </source>
</evidence>
<dbReference type="Pfam" id="PF12833">
    <property type="entry name" value="HTH_18"/>
    <property type="match status" value="1"/>
</dbReference>
<evidence type="ECO:0000313" key="5">
    <source>
        <dbReference type="EMBL" id="MCH4286156.1"/>
    </source>
</evidence>
<dbReference type="InterPro" id="IPR003313">
    <property type="entry name" value="AraC-bd"/>
</dbReference>
<dbReference type="Proteomes" id="UP001202402">
    <property type="component" value="Unassembled WGS sequence"/>
</dbReference>
<evidence type="ECO:0000256" key="3">
    <source>
        <dbReference type="ARBA" id="ARBA00023163"/>
    </source>
</evidence>
<organism evidence="5 6">
    <name type="scientific">Amedibacillus hominis</name>
    <dbReference type="NCBI Taxonomy" id="2897776"/>
    <lineage>
        <taxon>Bacteria</taxon>
        <taxon>Bacillati</taxon>
        <taxon>Bacillota</taxon>
        <taxon>Erysipelotrichia</taxon>
        <taxon>Erysipelotrichales</taxon>
        <taxon>Erysipelotrichaceae</taxon>
        <taxon>Amedibacillus</taxon>
    </lineage>
</organism>
<dbReference type="SUPFAM" id="SSF51215">
    <property type="entry name" value="Regulatory protein AraC"/>
    <property type="match status" value="1"/>
</dbReference>
<evidence type="ECO:0000256" key="2">
    <source>
        <dbReference type="ARBA" id="ARBA00023125"/>
    </source>
</evidence>
<dbReference type="InterPro" id="IPR018062">
    <property type="entry name" value="HTH_AraC-typ_CS"/>
</dbReference>
<dbReference type="RefSeq" id="WP_158552209.1">
    <property type="nucleotide sequence ID" value="NZ_JAKVPQ010000011.1"/>
</dbReference>
<reference evidence="5 6" key="1">
    <citation type="submission" date="2022-02" db="EMBL/GenBank/DDBJ databases">
        <title>Genome of Erysipelotrichaceae sp. nov. NSJ-176 isolated from human feces.</title>
        <authorList>
            <person name="Abdugheni R."/>
        </authorList>
    </citation>
    <scope>NUCLEOTIDE SEQUENCE [LARGE SCALE GENOMIC DNA]</scope>
    <source>
        <strain evidence="5 6">NSJ-176</strain>
    </source>
</reference>
<dbReference type="SUPFAM" id="SSF46689">
    <property type="entry name" value="Homeodomain-like"/>
    <property type="match status" value="2"/>
</dbReference>
<gene>
    <name evidence="5" type="ORF">LQE99_13600</name>
</gene>
<dbReference type="PROSITE" id="PS01124">
    <property type="entry name" value="HTH_ARAC_FAMILY_2"/>
    <property type="match status" value="1"/>
</dbReference>
<sequence>MLANFEKRNYEDHCHIWIGGYRNLHNLAHWHMETELIYIEQGQAIISHNDEEYHLRSGDLIYINSGQIHYINCDQDCIVKIIMFHGDFLPEALQDVYTKDAVLKSAYHFLDIFSSIQYELKHKHAFYIERCHNLLEQLLIEIYRKENIDKFYAINKNVNLMDYKGLLSEIQKNYTDITFSQAASYMGLSESYFSKYFHKLSGMTFSRYLNIIRIEKAISLLKEKAFTVTEISYQCGFETIRHFNRVFKEITGYTPKNMPKDFVLNQHTTKMFETNFDPTLKESVLLK</sequence>
<name>A0ABS9R916_9FIRM</name>
<dbReference type="PROSITE" id="PS00041">
    <property type="entry name" value="HTH_ARAC_FAMILY_1"/>
    <property type="match status" value="1"/>
</dbReference>
<dbReference type="PANTHER" id="PTHR43280">
    <property type="entry name" value="ARAC-FAMILY TRANSCRIPTIONAL REGULATOR"/>
    <property type="match status" value="1"/>
</dbReference>
<accession>A0ABS9R916</accession>
<keyword evidence="3" id="KW-0804">Transcription</keyword>
<dbReference type="Gene3D" id="1.10.10.60">
    <property type="entry name" value="Homeodomain-like"/>
    <property type="match status" value="2"/>
</dbReference>
<protein>
    <submittedName>
        <fullName evidence="5">AraC family transcriptional regulator</fullName>
    </submittedName>
</protein>
<evidence type="ECO:0000313" key="6">
    <source>
        <dbReference type="Proteomes" id="UP001202402"/>
    </source>
</evidence>
<evidence type="ECO:0000259" key="4">
    <source>
        <dbReference type="PROSITE" id="PS01124"/>
    </source>
</evidence>
<dbReference type="InterPro" id="IPR037923">
    <property type="entry name" value="HTH-like"/>
</dbReference>
<dbReference type="InterPro" id="IPR014710">
    <property type="entry name" value="RmlC-like_jellyroll"/>
</dbReference>
<dbReference type="SMART" id="SM00342">
    <property type="entry name" value="HTH_ARAC"/>
    <property type="match status" value="1"/>
</dbReference>
<keyword evidence="1" id="KW-0805">Transcription regulation</keyword>
<dbReference type="InterPro" id="IPR018060">
    <property type="entry name" value="HTH_AraC"/>
</dbReference>
<dbReference type="EMBL" id="JAKVPQ010000011">
    <property type="protein sequence ID" value="MCH4286156.1"/>
    <property type="molecule type" value="Genomic_DNA"/>
</dbReference>
<keyword evidence="2" id="KW-0238">DNA-binding</keyword>
<dbReference type="Gene3D" id="2.60.120.10">
    <property type="entry name" value="Jelly Rolls"/>
    <property type="match status" value="1"/>
</dbReference>
<proteinExistence type="predicted"/>
<comment type="caution">
    <text evidence="5">The sequence shown here is derived from an EMBL/GenBank/DDBJ whole genome shotgun (WGS) entry which is preliminary data.</text>
</comment>
<feature type="domain" description="HTH araC/xylS-type" evidence="4">
    <location>
        <begin position="164"/>
        <end position="261"/>
    </location>
</feature>